<keyword evidence="2" id="KW-0694">RNA-binding</keyword>
<keyword evidence="1 2" id="KW-0051">Antiviral defense</keyword>
<reference evidence="3 4" key="1">
    <citation type="submission" date="2022-11" db="EMBL/GenBank/DDBJ databases">
        <title>The First Case of Preauricular Fistular Abscess Caused by Peptoniphilus grossensis.</title>
        <authorList>
            <person name="Byun J.-H."/>
        </authorList>
    </citation>
    <scope>NUCLEOTIDE SEQUENCE [LARGE SCALE GENOMIC DNA]</scope>
    <source>
        <strain evidence="3 4">GYB008</strain>
    </source>
</reference>
<evidence type="ECO:0000313" key="3">
    <source>
        <dbReference type="EMBL" id="MEF3317606.1"/>
    </source>
</evidence>
<dbReference type="RefSeq" id="WP_332086863.1">
    <property type="nucleotide sequence ID" value="NZ_JARBCY010000019.1"/>
</dbReference>
<dbReference type="EMBL" id="JARBCY010000019">
    <property type="protein sequence ID" value="MEF3317606.1"/>
    <property type="molecule type" value="Genomic_DNA"/>
</dbReference>
<evidence type="ECO:0000256" key="2">
    <source>
        <dbReference type="PIRNR" id="PIRNR029950"/>
    </source>
</evidence>
<dbReference type="Pfam" id="PF09704">
    <property type="entry name" value="Cas_Cas5d"/>
    <property type="match status" value="1"/>
</dbReference>
<dbReference type="Proteomes" id="UP001328425">
    <property type="component" value="Unassembled WGS sequence"/>
</dbReference>
<organism evidence="3 4">
    <name type="scientific">Peptoniphilus grossensis</name>
    <dbReference type="NCBI Taxonomy" id="1465756"/>
    <lineage>
        <taxon>Bacteria</taxon>
        <taxon>Bacillati</taxon>
        <taxon>Bacillota</taxon>
        <taxon>Tissierellia</taxon>
        <taxon>Tissierellales</taxon>
        <taxon>Peptoniphilaceae</taxon>
        <taxon>Peptoniphilus</taxon>
    </lineage>
</organism>
<proteinExistence type="inferred from homology"/>
<dbReference type="EC" id="3.1.-.-" evidence="2"/>
<dbReference type="NCBIfam" id="TIGR02593">
    <property type="entry name" value="CRISPR_cas5"/>
    <property type="match status" value="1"/>
</dbReference>
<keyword evidence="4" id="KW-1185">Reference proteome</keyword>
<dbReference type="InterPro" id="IPR021124">
    <property type="entry name" value="CRISPR-assoc_prot_Cas5"/>
</dbReference>
<keyword evidence="2" id="KW-0378">Hydrolase</keyword>
<accession>A0ABU7X8J5</accession>
<dbReference type="InterPro" id="IPR013422">
    <property type="entry name" value="CRISPR-assoc_prot_Cas5_N"/>
</dbReference>
<gene>
    <name evidence="3" type="primary">cas5c</name>
    <name evidence="3" type="ORF">PV361_02685</name>
</gene>
<sequence length="237" mass="27517">MKILNQSKYFYAKIYGSKALFTAPESKSGGEKISYSAPTREALKGIIDANYFKPTITNVIDEVRIMNKIESYTQGMRLLLKDYKSDLSAYTYLISPCYYVKFHFEWNEDREDLKSDRNFNKHEAITERSLKRGGRRQIFLGVSECQGYIEYLSEEEYESDKGYYDESDLGLGLMFVGFIYPEKSGETLKSAYGPINMKKGRIVFKKPEECPIINEVSNYSFKEAKVTRTVDQELEDY</sequence>
<keyword evidence="2" id="KW-0540">Nuclease</keyword>
<comment type="caution">
    <text evidence="3">The sequence shown here is derived from an EMBL/GenBank/DDBJ whole genome shotgun (WGS) entry which is preliminary data.</text>
</comment>
<comment type="similarity">
    <text evidence="2">Belongs to the CRISPR-associated protein Cas5 family. Subtype I-C/Dvulg subfamily.</text>
</comment>
<dbReference type="NCBIfam" id="TIGR01876">
    <property type="entry name" value="cas_Cas5d"/>
    <property type="match status" value="1"/>
</dbReference>
<comment type="function">
    <text evidence="2">CRISPR (clustered regularly interspaced short palindromic repeat) is an adaptive immune system that provides protection against mobile genetic elements (viruses, transposable elements and conjugative plasmids). CRISPR clusters contain spacers, sequences complementary to antecedent mobile elements, and target invading nucleic acids. CRISPR clusters are transcribed and processed into CRISPR RNA (crRNA).</text>
</comment>
<protein>
    <recommendedName>
        <fullName evidence="2">pre-crRNA processing endonuclease</fullName>
        <ecNumber evidence="2">3.1.-.-</ecNumber>
    </recommendedName>
</protein>
<evidence type="ECO:0000256" key="1">
    <source>
        <dbReference type="ARBA" id="ARBA00023118"/>
    </source>
</evidence>
<dbReference type="Gene3D" id="3.30.70.2660">
    <property type="match status" value="1"/>
</dbReference>
<dbReference type="PIRSF" id="PIRSF029950">
    <property type="entry name" value="Cas_CT1134"/>
    <property type="match status" value="1"/>
</dbReference>
<evidence type="ECO:0000313" key="4">
    <source>
        <dbReference type="Proteomes" id="UP001328425"/>
    </source>
</evidence>
<keyword evidence="2" id="KW-0255">Endonuclease</keyword>
<dbReference type="InterPro" id="IPR010155">
    <property type="entry name" value="CRISPR-assoc_prot_Cas5d"/>
</dbReference>
<name>A0ABU7X8J5_9FIRM</name>